<sequence length="73" mass="8772">MITRSVFNAFYINCKKFYKKEFNTAQGWAIYHSGSESASRYEQHTSKLITKRYRRKKIHRPSKIAPAYVFDEF</sequence>
<dbReference type="Proteomes" id="UP000042527">
    <property type="component" value="Unassembled WGS sequence"/>
</dbReference>
<dbReference type="AlphaFoldDB" id="A0A0B7GX36"/>
<accession>A0A0B7GX36</accession>
<proteinExistence type="predicted"/>
<gene>
    <name evidence="1" type="ORF">TPHV1_70107</name>
</gene>
<name>A0A0B7GX36_TREPH</name>
<evidence type="ECO:0000313" key="1">
    <source>
        <dbReference type="EMBL" id="CEM63244.1"/>
    </source>
</evidence>
<protein>
    <submittedName>
        <fullName evidence="1">Uncharacterized protein</fullName>
    </submittedName>
</protein>
<dbReference type="EMBL" id="CDNC01000049">
    <property type="protein sequence ID" value="CEM63244.1"/>
    <property type="molecule type" value="Genomic_DNA"/>
</dbReference>
<reference evidence="2" key="1">
    <citation type="submission" date="2015-01" db="EMBL/GenBank/DDBJ databases">
        <authorList>
            <person name="Manzoor Shahid"/>
            <person name="Zubair Saima"/>
        </authorList>
    </citation>
    <scope>NUCLEOTIDE SEQUENCE [LARGE SCALE GENOMIC DNA]</scope>
    <source>
        <strain evidence="2">V1</strain>
    </source>
</reference>
<organism evidence="1 2">
    <name type="scientific">Treponema phagedenis</name>
    <dbReference type="NCBI Taxonomy" id="162"/>
    <lineage>
        <taxon>Bacteria</taxon>
        <taxon>Pseudomonadati</taxon>
        <taxon>Spirochaetota</taxon>
        <taxon>Spirochaetia</taxon>
        <taxon>Spirochaetales</taxon>
        <taxon>Treponemataceae</taxon>
        <taxon>Treponema</taxon>
    </lineage>
</organism>
<evidence type="ECO:0000313" key="2">
    <source>
        <dbReference type="Proteomes" id="UP000042527"/>
    </source>
</evidence>
<keyword evidence="2" id="KW-1185">Reference proteome</keyword>